<gene>
    <name evidence="5" type="ORF">MUN53_05570</name>
</gene>
<reference evidence="5 6" key="1">
    <citation type="submission" date="2022-03" db="EMBL/GenBank/DDBJ databases">
        <title>Parabacteroides sp. nov. isolated from swine feces.</title>
        <authorList>
            <person name="Bak J.E."/>
        </authorList>
    </citation>
    <scope>NUCLEOTIDE SEQUENCE [LARGE SCALE GENOMIC DNA]</scope>
    <source>
        <strain evidence="5 6">AGMB00274</strain>
    </source>
</reference>
<dbReference type="Gene3D" id="2.40.170.20">
    <property type="entry name" value="TonB-dependent receptor, beta-barrel domain"/>
    <property type="match status" value="1"/>
</dbReference>
<keyword evidence="6" id="KW-1185">Reference proteome</keyword>
<dbReference type="Gene3D" id="2.60.40.1120">
    <property type="entry name" value="Carboxypeptidase-like, regulatory domain"/>
    <property type="match status" value="1"/>
</dbReference>
<dbReference type="Pfam" id="PF14905">
    <property type="entry name" value="OMP_b-brl_3"/>
    <property type="match status" value="1"/>
</dbReference>
<evidence type="ECO:0000313" key="5">
    <source>
        <dbReference type="EMBL" id="MCJ2380086.1"/>
    </source>
</evidence>
<feature type="domain" description="Outer membrane protein beta-barrel" evidence="4">
    <location>
        <begin position="458"/>
        <end position="839"/>
    </location>
</feature>
<evidence type="ECO:0000256" key="1">
    <source>
        <dbReference type="ARBA" id="ARBA00004442"/>
    </source>
</evidence>
<sequence length="861" mass="97769">MKQLEIHRWVRSIFCIALFLSWIPFLQAQEKRLIDLELNEVPLSTALRQLEREGGKNILFVNDEVEAYRVTVRIQKQPLAEALQLVLKDKPFICLERQDYFVVQRMDKNKKVEYIRGKVVNEQGKPIPYANVLVLQAGDSTFVNGCVTEDDGTFLLPDPYADHYLLRVTYVGYQSQTVTCMAENYLQMRPQENQLKEVTVTATRPLVERKNGAYLTHITGTPLSLMGSAADMIGHLPFVTGSDGNYSVIGRGTPEIYINGRKVRDTSELSRLQANEILSAEIITTPGARYASDVKAVIRIRTIRQRGQGLSGSFYADYNQGHAGKGNEGITLNYRTGGLDIFAKTYFQESNSYSTNQTITQMQTSSLWESHSDQKTTGRDNYFNGEIGLNYELNENQSLGVRYAPEQNIGEYQNTSISSTDMYRDGVLVDQLESDARNTGKKGLEHAVNAYYTGTFGKWDIDFNADFYQGKNRNEQIVLNNGETDATSTNRIKNRLVAAKLIATTSVWKGNLSFGTEETWTDRRDRFEQDGFSADADDHIQQTIASAFADYSLELGTFSLQAGLRYEYQKTHYYEAGIFQPTQSPDYHHVLPTASVSYRKGDWNAGLGFKLNKINPDYTMLSSAISYINKYQYSNGNPHLVPQIHRNLSLDGGWKWINISLFYDHTLDMYTSYLKPYHDETHPGVSLHTKASIPHTYAYGGGIYASPKIGCWQPNISADVFWFHSDARSLGIEQFWNEPQFSFRLDNNFLLPQGWYINLTGSINTQAKQSYAIFNRQGRVDLRISKTFLPDQSLQISLAGYDLFRTAKRTRFEHIYGDRTNTYADGYMDSQRIGVRVSYKFNATKSKYKGSGAGQSEKSRL</sequence>
<keyword evidence="2" id="KW-0472">Membrane</keyword>
<accession>A0ABT0C0C7</accession>
<evidence type="ECO:0000259" key="4">
    <source>
        <dbReference type="Pfam" id="PF14905"/>
    </source>
</evidence>
<dbReference type="EMBL" id="JAKZMM010000010">
    <property type="protein sequence ID" value="MCJ2380086.1"/>
    <property type="molecule type" value="Genomic_DNA"/>
</dbReference>
<dbReference type="InterPro" id="IPR041700">
    <property type="entry name" value="OMP_b-brl_3"/>
</dbReference>
<name>A0ABT0C0C7_9BACT</name>
<evidence type="ECO:0000313" key="6">
    <source>
        <dbReference type="Proteomes" id="UP001165444"/>
    </source>
</evidence>
<dbReference type="RefSeq" id="WP_243323791.1">
    <property type="nucleotide sequence ID" value="NZ_JAKZMM010000010.1"/>
</dbReference>
<dbReference type="SUPFAM" id="SSF49464">
    <property type="entry name" value="Carboxypeptidase regulatory domain-like"/>
    <property type="match status" value="1"/>
</dbReference>
<evidence type="ECO:0000256" key="3">
    <source>
        <dbReference type="ARBA" id="ARBA00023237"/>
    </source>
</evidence>
<comment type="subcellular location">
    <subcellularLocation>
        <location evidence="1">Cell outer membrane</location>
    </subcellularLocation>
</comment>
<dbReference type="InterPro" id="IPR036942">
    <property type="entry name" value="Beta-barrel_TonB_sf"/>
</dbReference>
<comment type="caution">
    <text evidence="5">The sequence shown here is derived from an EMBL/GenBank/DDBJ whole genome shotgun (WGS) entry which is preliminary data.</text>
</comment>
<evidence type="ECO:0000256" key="2">
    <source>
        <dbReference type="ARBA" id="ARBA00023136"/>
    </source>
</evidence>
<dbReference type="SUPFAM" id="SSF56935">
    <property type="entry name" value="Porins"/>
    <property type="match status" value="1"/>
</dbReference>
<dbReference type="Pfam" id="PF13620">
    <property type="entry name" value="CarboxypepD_reg"/>
    <property type="match status" value="1"/>
</dbReference>
<proteinExistence type="predicted"/>
<protein>
    <submittedName>
        <fullName evidence="5">Outer membrane beta-barrel protein</fullName>
    </submittedName>
</protein>
<dbReference type="Proteomes" id="UP001165444">
    <property type="component" value="Unassembled WGS sequence"/>
</dbReference>
<keyword evidence="3" id="KW-0998">Cell outer membrane</keyword>
<organism evidence="5 6">
    <name type="scientific">Parabacteroides faecalis</name>
    <dbReference type="NCBI Taxonomy" id="2924040"/>
    <lineage>
        <taxon>Bacteria</taxon>
        <taxon>Pseudomonadati</taxon>
        <taxon>Bacteroidota</taxon>
        <taxon>Bacteroidia</taxon>
        <taxon>Bacteroidales</taxon>
        <taxon>Tannerellaceae</taxon>
        <taxon>Parabacteroides</taxon>
    </lineage>
</organism>
<dbReference type="InterPro" id="IPR008969">
    <property type="entry name" value="CarboxyPept-like_regulatory"/>
</dbReference>